<accession>A0A5B0MWS2</accession>
<comment type="caution">
    <text evidence="1">The sequence shown here is derived from an EMBL/GenBank/DDBJ whole genome shotgun (WGS) entry which is preliminary data.</text>
</comment>
<keyword evidence="2" id="KW-1185">Reference proteome</keyword>
<evidence type="ECO:0000313" key="2">
    <source>
        <dbReference type="Proteomes" id="UP000324748"/>
    </source>
</evidence>
<reference evidence="1 2" key="1">
    <citation type="submission" date="2019-05" db="EMBL/GenBank/DDBJ databases">
        <title>Emergence of the Ug99 lineage of the wheat stem rust pathogen through somatic hybridization.</title>
        <authorList>
            <person name="Li F."/>
            <person name="Upadhyaya N.M."/>
            <person name="Sperschneider J."/>
            <person name="Matny O."/>
            <person name="Nguyen-Phuc H."/>
            <person name="Mago R."/>
            <person name="Raley C."/>
            <person name="Miller M.E."/>
            <person name="Silverstein K.A.T."/>
            <person name="Henningsen E."/>
            <person name="Hirsch C.D."/>
            <person name="Visser B."/>
            <person name="Pretorius Z.A."/>
            <person name="Steffenson B.J."/>
            <person name="Schwessinger B."/>
            <person name="Dodds P.N."/>
            <person name="Figueroa M."/>
        </authorList>
    </citation>
    <scope>NUCLEOTIDE SEQUENCE [LARGE SCALE GENOMIC DNA]</scope>
    <source>
        <strain evidence="1">21-0</strain>
    </source>
</reference>
<dbReference type="Proteomes" id="UP000324748">
    <property type="component" value="Unassembled WGS sequence"/>
</dbReference>
<protein>
    <submittedName>
        <fullName evidence="1">Uncharacterized protein</fullName>
    </submittedName>
</protein>
<name>A0A5B0MWS2_PUCGR</name>
<proteinExistence type="predicted"/>
<sequence>MLADLNFNSSFSARIVAADSGISEYSTTNHCLFLSARTPTLSFGWDLRTTLTPHGVFLPIQYPKKIRSATLTRQLSTQHAWIYSAPRCLRSSNTDRPAKQLVNDLNAAYKCWYMKM</sequence>
<dbReference type="AlphaFoldDB" id="A0A5B0MWS2"/>
<gene>
    <name evidence="1" type="ORF">PGT21_015037</name>
</gene>
<organism evidence="1 2">
    <name type="scientific">Puccinia graminis f. sp. tritici</name>
    <dbReference type="NCBI Taxonomy" id="56615"/>
    <lineage>
        <taxon>Eukaryota</taxon>
        <taxon>Fungi</taxon>
        <taxon>Dikarya</taxon>
        <taxon>Basidiomycota</taxon>
        <taxon>Pucciniomycotina</taxon>
        <taxon>Pucciniomycetes</taxon>
        <taxon>Pucciniales</taxon>
        <taxon>Pucciniaceae</taxon>
        <taxon>Puccinia</taxon>
    </lineage>
</organism>
<dbReference type="EMBL" id="VSWC01000131">
    <property type="protein sequence ID" value="KAA1080624.1"/>
    <property type="molecule type" value="Genomic_DNA"/>
</dbReference>
<evidence type="ECO:0000313" key="1">
    <source>
        <dbReference type="EMBL" id="KAA1080624.1"/>
    </source>
</evidence>